<feature type="transmembrane region" description="Helical" evidence="9">
    <location>
        <begin position="154"/>
        <end position="181"/>
    </location>
</feature>
<dbReference type="RefSeq" id="WP_143782157.1">
    <property type="nucleotide sequence ID" value="NZ_CP041616.1"/>
</dbReference>
<sequence length="438" mass="45678">MPTTHTQQMGEDPRFLRFEAIIAWRLILVIAAALLSVWLVLQITVIAVAAFVGFAQAALLWPAVQWLQRYLPRMLAAIISVTVYAAVILLLGFFIITQMINAWPQFYDAVVGSLRAANDWVVAQGWTFSTDLTANLEEELVTRLGTLASGLGGVAMTVAGILGGIASIVLVALFSTLFALIGGEKMTQGIVGFMPAGRQLSTFAAIRDATTTARWWVIASAVTGAVDGIFIGLGLAVLGVPLAVPLGVVTFILAFIPMIGATVAGALAVAIALFFGGVPTALWTLLLVLAVQQIEGNLLSPLLLSRAMNFPPLITLLISTGAGVALGLPGLFLAVPAAGVIVAAVRAWRRELPEDVRAAREIGVNPSPTFDQLVERVSARPQAAETGDDTGDDAGEERAGDAGEERAGGAGEERAGGTGDGTGDEPETGTRNSATATR</sequence>
<feature type="compositionally biased region" description="Basic and acidic residues" evidence="8">
    <location>
        <begin position="396"/>
        <end position="415"/>
    </location>
</feature>
<dbReference type="EMBL" id="CP041616">
    <property type="protein sequence ID" value="QDO87499.1"/>
    <property type="molecule type" value="Genomic_DNA"/>
</dbReference>
<evidence type="ECO:0000256" key="5">
    <source>
        <dbReference type="ARBA" id="ARBA00022692"/>
    </source>
</evidence>
<keyword evidence="6 9" id="KW-1133">Transmembrane helix</keyword>
<gene>
    <name evidence="10" type="ORF">FNH13_03410</name>
</gene>
<feature type="transmembrane region" description="Helical" evidence="9">
    <location>
        <begin position="215"/>
        <end position="236"/>
    </location>
</feature>
<accession>A0A516G7K6</accession>
<proteinExistence type="inferred from homology"/>
<evidence type="ECO:0000313" key="11">
    <source>
        <dbReference type="Proteomes" id="UP000315395"/>
    </source>
</evidence>
<keyword evidence="3" id="KW-0813">Transport</keyword>
<dbReference type="PANTHER" id="PTHR21716">
    <property type="entry name" value="TRANSMEMBRANE PROTEIN"/>
    <property type="match status" value="1"/>
</dbReference>
<dbReference type="Proteomes" id="UP000315395">
    <property type="component" value="Chromosome"/>
</dbReference>
<evidence type="ECO:0000256" key="2">
    <source>
        <dbReference type="ARBA" id="ARBA00009773"/>
    </source>
</evidence>
<organism evidence="10 11">
    <name type="scientific">Ornithinimicrobium ciconiae</name>
    <dbReference type="NCBI Taxonomy" id="2594265"/>
    <lineage>
        <taxon>Bacteria</taxon>
        <taxon>Bacillati</taxon>
        <taxon>Actinomycetota</taxon>
        <taxon>Actinomycetes</taxon>
        <taxon>Micrococcales</taxon>
        <taxon>Ornithinimicrobiaceae</taxon>
        <taxon>Ornithinimicrobium</taxon>
    </lineage>
</organism>
<keyword evidence="5 9" id="KW-0812">Transmembrane</keyword>
<feature type="transmembrane region" description="Helical" evidence="9">
    <location>
        <begin position="242"/>
        <end position="260"/>
    </location>
</feature>
<keyword evidence="11" id="KW-1185">Reference proteome</keyword>
<comment type="subcellular location">
    <subcellularLocation>
        <location evidence="1">Cell membrane</location>
        <topology evidence="1">Multi-pass membrane protein</topology>
    </subcellularLocation>
</comment>
<reference evidence="10 11" key="1">
    <citation type="submission" date="2019-07" db="EMBL/GenBank/DDBJ databases">
        <title>complete genome sequencing of Ornithinimicrobium sp. H23M54.</title>
        <authorList>
            <person name="Bae J.-W."/>
            <person name="Lee S.-Y."/>
        </authorList>
    </citation>
    <scope>NUCLEOTIDE SEQUENCE [LARGE SCALE GENOMIC DNA]</scope>
    <source>
        <strain evidence="10 11">H23M54</strain>
    </source>
</reference>
<dbReference type="GO" id="GO:0005886">
    <property type="term" value="C:plasma membrane"/>
    <property type="evidence" value="ECO:0007669"/>
    <property type="project" value="UniProtKB-SubCell"/>
</dbReference>
<evidence type="ECO:0000256" key="4">
    <source>
        <dbReference type="ARBA" id="ARBA00022475"/>
    </source>
</evidence>
<name>A0A516G7K6_9MICO</name>
<dbReference type="Pfam" id="PF01594">
    <property type="entry name" value="AI-2E_transport"/>
    <property type="match status" value="1"/>
</dbReference>
<evidence type="ECO:0000256" key="1">
    <source>
        <dbReference type="ARBA" id="ARBA00004651"/>
    </source>
</evidence>
<evidence type="ECO:0000256" key="8">
    <source>
        <dbReference type="SAM" id="MobiDB-lite"/>
    </source>
</evidence>
<evidence type="ECO:0000256" key="7">
    <source>
        <dbReference type="ARBA" id="ARBA00023136"/>
    </source>
</evidence>
<evidence type="ECO:0000256" key="6">
    <source>
        <dbReference type="ARBA" id="ARBA00022989"/>
    </source>
</evidence>
<evidence type="ECO:0000256" key="9">
    <source>
        <dbReference type="SAM" id="Phobius"/>
    </source>
</evidence>
<evidence type="ECO:0000313" key="10">
    <source>
        <dbReference type="EMBL" id="QDO87499.1"/>
    </source>
</evidence>
<dbReference type="AlphaFoldDB" id="A0A516G7K6"/>
<protein>
    <submittedName>
        <fullName evidence="10">AI-2E family transporter</fullName>
    </submittedName>
</protein>
<dbReference type="PANTHER" id="PTHR21716:SF53">
    <property type="entry name" value="PERMEASE PERM-RELATED"/>
    <property type="match status" value="1"/>
</dbReference>
<comment type="similarity">
    <text evidence="2">Belongs to the autoinducer-2 exporter (AI-2E) (TC 2.A.86) family.</text>
</comment>
<feature type="transmembrane region" description="Helical" evidence="9">
    <location>
        <begin position="314"/>
        <end position="345"/>
    </location>
</feature>
<feature type="transmembrane region" description="Helical" evidence="9">
    <location>
        <begin position="267"/>
        <end position="294"/>
    </location>
</feature>
<feature type="transmembrane region" description="Helical" evidence="9">
    <location>
        <begin position="21"/>
        <end position="39"/>
    </location>
</feature>
<feature type="transmembrane region" description="Helical" evidence="9">
    <location>
        <begin position="75"/>
        <end position="96"/>
    </location>
</feature>
<keyword evidence="4" id="KW-1003">Cell membrane</keyword>
<feature type="region of interest" description="Disordered" evidence="8">
    <location>
        <begin position="379"/>
        <end position="438"/>
    </location>
</feature>
<dbReference type="InterPro" id="IPR002549">
    <property type="entry name" value="AI-2E-like"/>
</dbReference>
<evidence type="ECO:0000256" key="3">
    <source>
        <dbReference type="ARBA" id="ARBA00022448"/>
    </source>
</evidence>
<feature type="transmembrane region" description="Helical" evidence="9">
    <location>
        <begin position="45"/>
        <end position="63"/>
    </location>
</feature>
<dbReference type="GO" id="GO:0055085">
    <property type="term" value="P:transmembrane transport"/>
    <property type="evidence" value="ECO:0007669"/>
    <property type="project" value="TreeGrafter"/>
</dbReference>
<dbReference type="KEGG" id="orz:FNH13_03410"/>
<keyword evidence="7 9" id="KW-0472">Membrane</keyword>
<dbReference type="OrthoDB" id="9784366at2"/>
<feature type="compositionally biased region" description="Acidic residues" evidence="8">
    <location>
        <begin position="386"/>
        <end position="395"/>
    </location>
</feature>